<keyword evidence="3" id="KW-0238">DNA-binding</keyword>
<dbReference type="RefSeq" id="XP_030756684.1">
    <property type="nucleotide sequence ID" value="XM_030900824.1"/>
</dbReference>
<dbReference type="GO" id="GO:0006298">
    <property type="term" value="P:mismatch repair"/>
    <property type="evidence" value="ECO:0007669"/>
    <property type="project" value="InterPro"/>
</dbReference>
<dbReference type="GO" id="GO:0005524">
    <property type="term" value="F:ATP binding"/>
    <property type="evidence" value="ECO:0007669"/>
    <property type="project" value="UniProtKB-KW"/>
</dbReference>
<dbReference type="GO" id="GO:0032301">
    <property type="term" value="C:MutSalpha complex"/>
    <property type="evidence" value="ECO:0007669"/>
    <property type="project" value="TreeGrafter"/>
</dbReference>
<feature type="domain" description="DNA mismatch repair proteins mutS family" evidence="4">
    <location>
        <begin position="105"/>
        <end position="194"/>
    </location>
</feature>
<dbReference type="PANTHER" id="PTHR11361">
    <property type="entry name" value="DNA MISMATCH REPAIR PROTEIN MUTS FAMILY MEMBER"/>
    <property type="match status" value="1"/>
</dbReference>
<evidence type="ECO:0000313" key="5">
    <source>
        <dbReference type="Proteomes" id="UP000504635"/>
    </source>
</evidence>
<evidence type="ECO:0000256" key="3">
    <source>
        <dbReference type="ARBA" id="ARBA00023125"/>
    </source>
</evidence>
<protein>
    <submittedName>
        <fullName evidence="6">DNA mismatch repair protein Msh2-like</fullName>
    </submittedName>
</protein>
<dbReference type="SMART" id="SM00534">
    <property type="entry name" value="MUTSac"/>
    <property type="match status" value="1"/>
</dbReference>
<dbReference type="OrthoDB" id="295033at2759"/>
<dbReference type="Proteomes" id="UP000504635">
    <property type="component" value="Unplaced"/>
</dbReference>
<evidence type="ECO:0000259" key="4">
    <source>
        <dbReference type="SMART" id="SM00534"/>
    </source>
</evidence>
<sequence>MPRVNRIHTTGYKKITVKVESRITILFSVGYADSVRSLNMILAMLDVLCSFATVSVTARVPYRRPVLKPASEGVLKLSKVRHPCLENQEHVSYIPNDAEFDKNDKFFFVITGPNMGGKSTYIRSIGVAVLMAHIGCFVPCDFAEISLVDGILARVGADDCQLKGLSTFMLEMVETSTILKSDKPMTQRGNGKGNIAF</sequence>
<keyword evidence="2" id="KW-0067">ATP-binding</keyword>
<dbReference type="SUPFAM" id="SSF52540">
    <property type="entry name" value="P-loop containing nucleoside triphosphate hydrolases"/>
    <property type="match status" value="1"/>
</dbReference>
<dbReference type="InterPro" id="IPR045076">
    <property type="entry name" value="MutS"/>
</dbReference>
<dbReference type="GO" id="GO:0006312">
    <property type="term" value="P:mitotic recombination"/>
    <property type="evidence" value="ECO:0007669"/>
    <property type="project" value="TreeGrafter"/>
</dbReference>
<dbReference type="GO" id="GO:0030983">
    <property type="term" value="F:mismatched DNA binding"/>
    <property type="evidence" value="ECO:0007669"/>
    <property type="project" value="InterPro"/>
</dbReference>
<dbReference type="Gene3D" id="3.40.50.300">
    <property type="entry name" value="P-loop containing nucleotide triphosphate hydrolases"/>
    <property type="match status" value="1"/>
</dbReference>
<dbReference type="Pfam" id="PF00488">
    <property type="entry name" value="MutS_V"/>
    <property type="match status" value="1"/>
</dbReference>
<dbReference type="KEGG" id="soy:115882633"/>
<organism evidence="5 6">
    <name type="scientific">Sitophilus oryzae</name>
    <name type="common">Rice weevil</name>
    <name type="synonym">Curculio oryzae</name>
    <dbReference type="NCBI Taxonomy" id="7048"/>
    <lineage>
        <taxon>Eukaryota</taxon>
        <taxon>Metazoa</taxon>
        <taxon>Ecdysozoa</taxon>
        <taxon>Arthropoda</taxon>
        <taxon>Hexapoda</taxon>
        <taxon>Insecta</taxon>
        <taxon>Pterygota</taxon>
        <taxon>Neoptera</taxon>
        <taxon>Endopterygota</taxon>
        <taxon>Coleoptera</taxon>
        <taxon>Polyphaga</taxon>
        <taxon>Cucujiformia</taxon>
        <taxon>Curculionidae</taxon>
        <taxon>Dryophthorinae</taxon>
        <taxon>Sitophilus</taxon>
    </lineage>
</organism>
<proteinExistence type="predicted"/>
<dbReference type="InterPro" id="IPR027417">
    <property type="entry name" value="P-loop_NTPase"/>
</dbReference>
<evidence type="ECO:0000256" key="2">
    <source>
        <dbReference type="ARBA" id="ARBA00022840"/>
    </source>
</evidence>
<evidence type="ECO:0000256" key="1">
    <source>
        <dbReference type="ARBA" id="ARBA00022741"/>
    </source>
</evidence>
<keyword evidence="1" id="KW-0547">Nucleotide-binding</keyword>
<name>A0A6J2Y182_SITOR</name>
<evidence type="ECO:0000313" key="6">
    <source>
        <dbReference type="RefSeq" id="XP_030756684.1"/>
    </source>
</evidence>
<dbReference type="GeneID" id="115882633"/>
<accession>A0A6J2Y182</accession>
<dbReference type="AlphaFoldDB" id="A0A6J2Y182"/>
<dbReference type="InParanoid" id="A0A6J2Y182"/>
<gene>
    <name evidence="6" type="primary">LOC115882633</name>
</gene>
<dbReference type="PANTHER" id="PTHR11361:SF35">
    <property type="entry name" value="DNA MISMATCH REPAIR PROTEIN MSH2"/>
    <property type="match status" value="1"/>
</dbReference>
<keyword evidence="5" id="KW-1185">Reference proteome</keyword>
<reference evidence="6" key="1">
    <citation type="submission" date="2025-08" db="UniProtKB">
        <authorList>
            <consortium name="RefSeq"/>
        </authorList>
    </citation>
    <scope>IDENTIFICATION</scope>
    <source>
        <tissue evidence="6">Gonads</tissue>
    </source>
</reference>
<dbReference type="GO" id="GO:0140664">
    <property type="term" value="F:ATP-dependent DNA damage sensor activity"/>
    <property type="evidence" value="ECO:0007669"/>
    <property type="project" value="InterPro"/>
</dbReference>
<dbReference type="InterPro" id="IPR000432">
    <property type="entry name" value="DNA_mismatch_repair_MutS_C"/>
</dbReference>